<accession>Q3K4E4</accession>
<feature type="region of interest" description="Disordered" evidence="1">
    <location>
        <begin position="186"/>
        <end position="208"/>
    </location>
</feature>
<dbReference type="RefSeq" id="WP_011336622.1">
    <property type="nucleotide sequence ID" value="NC_007492.2"/>
</dbReference>
<dbReference type="HOGENOM" id="CLU_1383099_0_0_6"/>
<reference evidence="2 3" key="1">
    <citation type="journal article" date="2009" name="Genome Biol.">
        <title>Genomic and genetic analyses of diversity and plant interactions of Pseudomonas fluorescens.</title>
        <authorList>
            <person name="Silby M.W."/>
            <person name="Cerdeno-Tarraga A.M."/>
            <person name="Vernikos G.S."/>
            <person name="Giddens S.R."/>
            <person name="Jackson R.W."/>
            <person name="Preston G.M."/>
            <person name="Zhang X.X."/>
            <person name="Moon C.D."/>
            <person name="Gehrig S.M."/>
            <person name="Godfrey S.A."/>
            <person name="Knight C.G."/>
            <person name="Malone J.G."/>
            <person name="Robinson Z."/>
            <person name="Spiers A.J."/>
            <person name="Harris S."/>
            <person name="Challis G.L."/>
            <person name="Yaxley A.M."/>
            <person name="Harris D."/>
            <person name="Seeger K."/>
            <person name="Murphy L."/>
            <person name="Rutter S."/>
            <person name="Squares R."/>
            <person name="Quail M.A."/>
            <person name="Saunders E."/>
            <person name="Mavromatis K."/>
            <person name="Brettin T.S."/>
            <person name="Bentley S.D."/>
            <person name="Hothersall J."/>
            <person name="Stephens E."/>
            <person name="Thomas C.M."/>
            <person name="Parkhill J."/>
            <person name="Levy S.B."/>
            <person name="Rainey P.B."/>
            <person name="Thomson N.R."/>
        </authorList>
    </citation>
    <scope>NUCLEOTIDE SEQUENCE [LARGE SCALE GENOMIC DNA]</scope>
    <source>
        <strain evidence="2 3">Pf0-1</strain>
    </source>
</reference>
<dbReference type="KEGG" id="pfo:Pfl01_5623"/>
<evidence type="ECO:0000256" key="1">
    <source>
        <dbReference type="SAM" id="MobiDB-lite"/>
    </source>
</evidence>
<proteinExistence type="predicted"/>
<gene>
    <name evidence="2" type="ordered locus">Pfl01_5623</name>
</gene>
<evidence type="ECO:0000313" key="3">
    <source>
        <dbReference type="Proteomes" id="UP000002704"/>
    </source>
</evidence>
<name>Q3K4E4_PSEPF</name>
<dbReference type="SUPFAM" id="SSF55486">
    <property type="entry name" value="Metalloproteases ('zincins'), catalytic domain"/>
    <property type="match status" value="1"/>
</dbReference>
<dbReference type="InterPro" id="IPR024079">
    <property type="entry name" value="MetalloPept_cat_dom_sf"/>
</dbReference>
<evidence type="ECO:0000313" key="2">
    <source>
        <dbReference type="EMBL" id="ABA77360.1"/>
    </source>
</evidence>
<organism evidence="2 3">
    <name type="scientific">Pseudomonas fluorescens (strain Pf0-1)</name>
    <dbReference type="NCBI Taxonomy" id="205922"/>
    <lineage>
        <taxon>Bacteria</taxon>
        <taxon>Pseudomonadati</taxon>
        <taxon>Pseudomonadota</taxon>
        <taxon>Gammaproteobacteria</taxon>
        <taxon>Pseudomonadales</taxon>
        <taxon>Pseudomonadaceae</taxon>
        <taxon>Pseudomonas</taxon>
    </lineage>
</organism>
<dbReference type="EMBL" id="CP000094">
    <property type="protein sequence ID" value="ABA77360.1"/>
    <property type="molecule type" value="Genomic_DNA"/>
</dbReference>
<dbReference type="Gene3D" id="3.40.390.10">
    <property type="entry name" value="Collagenase (Catalytic Domain)"/>
    <property type="match status" value="1"/>
</dbReference>
<dbReference type="AlphaFoldDB" id="Q3K4E4"/>
<sequence length="208" mass="23882">MFKEPLALLVFIHQDLADYSKDDLYENCFSWLSEEMESISGRKMLIRLISPEEAPGLTNHPYKNSDASTSLSAWKIAVDNYRRNRPRKDLNPRFNKFLLLTRSAINSQVLGIADLPGYAGIASIEKRRTAAHEVGHMFNAVHQDSEVLYNGWWSETVMKPTDDFSELRHDADRFSDKNRENIRAYLDAKKTSGPTRAVPRPEYDDEEG</sequence>
<dbReference type="Proteomes" id="UP000002704">
    <property type="component" value="Chromosome"/>
</dbReference>
<dbReference type="GO" id="GO:0008237">
    <property type="term" value="F:metallopeptidase activity"/>
    <property type="evidence" value="ECO:0007669"/>
    <property type="project" value="InterPro"/>
</dbReference>
<protein>
    <submittedName>
        <fullName evidence="2">Uncharacterized protein</fullName>
    </submittedName>
</protein>